<dbReference type="RefSeq" id="WP_263272068.1">
    <property type="nucleotide sequence ID" value="NZ_CP081201.1"/>
</dbReference>
<organism evidence="1 2">
    <name type="scientific">Pseudomonas phytophila</name>
    <dbReference type="NCBI Taxonomy" id="2867264"/>
    <lineage>
        <taxon>Bacteria</taxon>
        <taxon>Pseudomonadati</taxon>
        <taxon>Pseudomonadota</taxon>
        <taxon>Gammaproteobacteria</taxon>
        <taxon>Pseudomonadales</taxon>
        <taxon>Pseudomonadaceae</taxon>
        <taxon>Pseudomonas</taxon>
    </lineage>
</organism>
<protein>
    <submittedName>
        <fullName evidence="1">Uncharacterized protein</fullName>
    </submittedName>
</protein>
<proteinExistence type="predicted"/>
<dbReference type="Proteomes" id="UP001063228">
    <property type="component" value="Chromosome"/>
</dbReference>
<sequence>MIGDTQELSSEVIADRETALYYILPNGTHLGYFNYVPSDDAIQVPNPAAVDQVWDFGARTWGSSRMLLAQIEDVWREEQIVIINRQLEALEEAEADVPPDDLLPGSRTQWLSYRGKVRAWKEGHPEFPDLAKRPTRPS</sequence>
<evidence type="ECO:0000313" key="1">
    <source>
        <dbReference type="EMBL" id="UXZ98915.1"/>
    </source>
</evidence>
<gene>
    <name evidence="1" type="ORF">K3169_14090</name>
</gene>
<reference evidence="1" key="1">
    <citation type="submission" date="2021-08" db="EMBL/GenBank/DDBJ databases">
        <title>Complete genome sequence of Pseudomonas phytophila.</title>
        <authorList>
            <person name="Weir B.S."/>
            <person name="Templeton M.D."/>
            <person name="Arshed S."/>
            <person name="Andersen M.T."/>
            <person name="Jayaraman J."/>
        </authorList>
    </citation>
    <scope>NUCLEOTIDE SEQUENCE</scope>
    <source>
        <strain evidence="1">ICMP 23753</strain>
    </source>
</reference>
<accession>A0ABY6FLZ7</accession>
<evidence type="ECO:0000313" key="2">
    <source>
        <dbReference type="Proteomes" id="UP001063228"/>
    </source>
</evidence>
<name>A0ABY6FLZ7_9PSED</name>
<dbReference type="EMBL" id="CP081201">
    <property type="protein sequence ID" value="UXZ98915.1"/>
    <property type="molecule type" value="Genomic_DNA"/>
</dbReference>
<keyword evidence="2" id="KW-1185">Reference proteome</keyword>